<accession>A0A1E4S065</accession>
<gene>
    <name evidence="2" type="ORF">BN1211_2375</name>
    <name evidence="3" type="ORF">CYBJADRAFT_102993</name>
</gene>
<protein>
    <submittedName>
        <fullName evidence="2">Uncharacterized protein</fullName>
    </submittedName>
</protein>
<accession>A0A0H5C2E1</accession>
<evidence type="ECO:0000313" key="5">
    <source>
        <dbReference type="Proteomes" id="UP000094389"/>
    </source>
</evidence>
<keyword evidence="5" id="KW-1185">Reference proteome</keyword>
<dbReference type="RefSeq" id="XP_020069919.1">
    <property type="nucleotide sequence ID" value="XM_020212040.1"/>
</dbReference>
<organism evidence="2 4">
    <name type="scientific">Cyberlindnera jadinii (strain ATCC 18201 / CBS 1600 / BCRC 20928 / JCM 3617 / NBRC 0987 / NRRL Y-1542)</name>
    <name type="common">Torula yeast</name>
    <name type="synonym">Candida utilis</name>
    <dbReference type="NCBI Taxonomy" id="983966"/>
    <lineage>
        <taxon>Eukaryota</taxon>
        <taxon>Fungi</taxon>
        <taxon>Dikarya</taxon>
        <taxon>Ascomycota</taxon>
        <taxon>Saccharomycotina</taxon>
        <taxon>Saccharomycetes</taxon>
        <taxon>Phaffomycetales</taxon>
        <taxon>Phaffomycetaceae</taxon>
        <taxon>Cyberlindnera</taxon>
    </lineage>
</organism>
<sequence>MVLIKLLASTRSVVKIVVPVLAPVFIVYAIFDTLRFFNVIDLTRDHFLSSLVDFHCYSVLQQGFEPLLNLPNGLLANVLSITLFCLYAVATVLSLAYTLLFHGFCIASSFEKRWSPIYQLAVSSLH</sequence>
<keyword evidence="1" id="KW-0812">Transmembrane</keyword>
<feature type="transmembrane region" description="Helical" evidence="1">
    <location>
        <begin position="12"/>
        <end position="31"/>
    </location>
</feature>
<reference evidence="3 5" key="3">
    <citation type="journal article" date="2016" name="Proc. Natl. Acad. Sci. U.S.A.">
        <title>Comparative genomics of biotechnologically important yeasts.</title>
        <authorList>
            <person name="Riley R."/>
            <person name="Haridas S."/>
            <person name="Wolfe K.H."/>
            <person name="Lopes M.R."/>
            <person name="Hittinger C.T."/>
            <person name="Goeker M."/>
            <person name="Salamov A.A."/>
            <person name="Wisecaver J.H."/>
            <person name="Long T.M."/>
            <person name="Calvey C.H."/>
            <person name="Aerts A.L."/>
            <person name="Barry K.W."/>
            <person name="Choi C."/>
            <person name="Clum A."/>
            <person name="Coughlan A.Y."/>
            <person name="Deshpande S."/>
            <person name="Douglass A.P."/>
            <person name="Hanson S.J."/>
            <person name="Klenk H.-P."/>
            <person name="LaButti K.M."/>
            <person name="Lapidus A."/>
            <person name="Lindquist E.A."/>
            <person name="Lipzen A.M."/>
            <person name="Meier-Kolthoff J.P."/>
            <person name="Ohm R.A."/>
            <person name="Otillar R.P."/>
            <person name="Pangilinan J.L."/>
            <person name="Peng Y."/>
            <person name="Rokas A."/>
            <person name="Rosa C.A."/>
            <person name="Scheuner C."/>
            <person name="Sibirny A.A."/>
            <person name="Slot J.C."/>
            <person name="Stielow J.B."/>
            <person name="Sun H."/>
            <person name="Kurtzman C.P."/>
            <person name="Blackwell M."/>
            <person name="Grigoriev I.V."/>
            <person name="Jeffries T.W."/>
        </authorList>
    </citation>
    <scope>NUCLEOTIDE SEQUENCE [LARGE SCALE GENOMIC DNA]</scope>
    <source>
        <strain evidence="5">ATCC 18201 / CBS 1600 / BCRC 20928 / JCM 3617 / NBRC 0987 / NRRL Y-1542</strain>
        <strain evidence="3">NRRL Y-1542</strain>
    </source>
</reference>
<reference evidence="2" key="1">
    <citation type="submission" date="2014-12" db="EMBL/GenBank/DDBJ databases">
        <authorList>
            <person name="Jaenicke S."/>
        </authorList>
    </citation>
    <scope>NUCLEOTIDE SEQUENCE [LARGE SCALE GENOMIC DNA]</scope>
    <source>
        <strain evidence="2">CBS1600</strain>
    </source>
</reference>
<name>A0A0H5C2E1_CYBJN</name>
<dbReference type="GeneID" id="30986436"/>
<keyword evidence="1" id="KW-0472">Membrane</keyword>
<dbReference type="EMBL" id="CDQK01000003">
    <property type="protein sequence ID" value="CEP22105.1"/>
    <property type="molecule type" value="Genomic_DNA"/>
</dbReference>
<keyword evidence="1" id="KW-1133">Transmembrane helix</keyword>
<evidence type="ECO:0000313" key="3">
    <source>
        <dbReference type="EMBL" id="ODV72880.1"/>
    </source>
</evidence>
<feature type="transmembrane region" description="Helical" evidence="1">
    <location>
        <begin position="74"/>
        <end position="107"/>
    </location>
</feature>
<dbReference type="Proteomes" id="UP000038830">
    <property type="component" value="Unassembled WGS sequence"/>
</dbReference>
<dbReference type="AlphaFoldDB" id="A0A0H5C2E1"/>
<dbReference type="Proteomes" id="UP000094389">
    <property type="component" value="Unassembled WGS sequence"/>
</dbReference>
<reference evidence="4" key="2">
    <citation type="journal article" date="2015" name="J. Biotechnol.">
        <title>The structure of the Cyberlindnera jadinii genome and its relation to Candida utilis analyzed by the occurrence of single nucleotide polymorphisms.</title>
        <authorList>
            <person name="Rupp O."/>
            <person name="Brinkrolf K."/>
            <person name="Buerth C."/>
            <person name="Kunigo M."/>
            <person name="Schneider J."/>
            <person name="Jaenicke S."/>
            <person name="Goesmann A."/>
            <person name="Puehler A."/>
            <person name="Jaeger K.-E."/>
            <person name="Ernst J.F."/>
        </authorList>
    </citation>
    <scope>NUCLEOTIDE SEQUENCE [LARGE SCALE GENOMIC DNA]</scope>
    <source>
        <strain evidence="4">ATCC 18201 / CBS 1600 / BCRC 20928 / JCM 3617 / NBRC 0987 / NRRL Y-1542</strain>
    </source>
</reference>
<evidence type="ECO:0000313" key="2">
    <source>
        <dbReference type="EMBL" id="CEP22105.1"/>
    </source>
</evidence>
<proteinExistence type="predicted"/>
<dbReference type="EMBL" id="KV453933">
    <property type="protein sequence ID" value="ODV72880.1"/>
    <property type="molecule type" value="Genomic_DNA"/>
</dbReference>
<evidence type="ECO:0000256" key="1">
    <source>
        <dbReference type="SAM" id="Phobius"/>
    </source>
</evidence>
<evidence type="ECO:0000313" key="4">
    <source>
        <dbReference type="Proteomes" id="UP000038830"/>
    </source>
</evidence>